<dbReference type="AlphaFoldDB" id="A4A3B0"/>
<evidence type="ECO:0000313" key="12">
    <source>
        <dbReference type="Proteomes" id="UP000019205"/>
    </source>
</evidence>
<dbReference type="EMBL" id="AAOA02000001">
    <property type="protein sequence ID" value="EAQ99183.2"/>
    <property type="molecule type" value="Genomic_DNA"/>
</dbReference>
<dbReference type="InterPro" id="IPR004564">
    <property type="entry name" value="OM_lipoprot_carrier_LolA-like"/>
</dbReference>
<comment type="caution">
    <text evidence="11">The sequence shown here is derived from an EMBL/GenBank/DDBJ whole genome shotgun (WGS) entry which is preliminary data.</text>
</comment>
<reference evidence="11 12" key="1">
    <citation type="journal article" date="2007" name="Proc. Natl. Acad. Sci. U.S.A.">
        <title>Characterization of a marine gammaproteobacterium capable of aerobic anoxygenic photosynthesis.</title>
        <authorList>
            <person name="Fuchs B.M."/>
            <person name="Spring S."/>
            <person name="Teeling H."/>
            <person name="Quast C."/>
            <person name="Wulf J."/>
            <person name="Schattenhofer M."/>
            <person name="Yan S."/>
            <person name="Ferriera S."/>
            <person name="Johnson J."/>
            <person name="Glockner F.O."/>
            <person name="Amann R."/>
        </authorList>
    </citation>
    <scope>NUCLEOTIDE SEQUENCE [LARGE SCALE GENOMIC DNA]</scope>
    <source>
        <strain evidence="11">KT71</strain>
    </source>
</reference>
<dbReference type="eggNOG" id="COG2834">
    <property type="taxonomic scope" value="Bacteria"/>
</dbReference>
<keyword evidence="6 10" id="KW-0732">Signal</keyword>
<dbReference type="Pfam" id="PF03548">
    <property type="entry name" value="LolA"/>
    <property type="match status" value="1"/>
</dbReference>
<accession>A4A3B0</accession>
<keyword evidence="7 10" id="KW-0574">Periplasm</keyword>
<evidence type="ECO:0000256" key="2">
    <source>
        <dbReference type="ARBA" id="ARBA00007615"/>
    </source>
</evidence>
<name>A4A3B0_9GAMM</name>
<evidence type="ECO:0000256" key="6">
    <source>
        <dbReference type="ARBA" id="ARBA00022729"/>
    </source>
</evidence>
<evidence type="ECO:0000256" key="3">
    <source>
        <dbReference type="ARBA" id="ARBA00011245"/>
    </source>
</evidence>
<evidence type="ECO:0000256" key="1">
    <source>
        <dbReference type="ARBA" id="ARBA00004418"/>
    </source>
</evidence>
<dbReference type="GO" id="GO:0044874">
    <property type="term" value="P:lipoprotein localization to outer membrane"/>
    <property type="evidence" value="ECO:0007669"/>
    <property type="project" value="UniProtKB-UniRule"/>
</dbReference>
<feature type="chain" id="PRO_5009006756" description="Outer-membrane lipoprotein carrier protein" evidence="10">
    <location>
        <begin position="23"/>
        <end position="207"/>
    </location>
</feature>
<feature type="signal peptide" evidence="10">
    <location>
        <begin position="1"/>
        <end position="22"/>
    </location>
</feature>
<comment type="subcellular location">
    <subcellularLocation>
        <location evidence="1 10">Periplasm</location>
    </subcellularLocation>
</comment>
<dbReference type="CDD" id="cd16325">
    <property type="entry name" value="LolA"/>
    <property type="match status" value="1"/>
</dbReference>
<dbReference type="SUPFAM" id="SSF89392">
    <property type="entry name" value="Prokaryotic lipoproteins and lipoprotein localization factors"/>
    <property type="match status" value="1"/>
</dbReference>
<dbReference type="RefSeq" id="WP_023659533.1">
    <property type="nucleotide sequence ID" value="NZ_CM002299.1"/>
</dbReference>
<keyword evidence="9 10" id="KW-0143">Chaperone</keyword>
<dbReference type="GO" id="GO:0042953">
    <property type="term" value="P:lipoprotein transport"/>
    <property type="evidence" value="ECO:0007669"/>
    <property type="project" value="InterPro"/>
</dbReference>
<dbReference type="InterPro" id="IPR018323">
    <property type="entry name" value="OM_lipoprot_carrier_LolA_Pbac"/>
</dbReference>
<evidence type="ECO:0000256" key="5">
    <source>
        <dbReference type="ARBA" id="ARBA00022448"/>
    </source>
</evidence>
<sequence length="207" mass="22628" precursor="true">MFKAIIRALAAGLLLNAAPGLARSESDDVWALLASQSQARGSFVQELSDEDGELLERTRGRYAVLRPGFFRWEIQEPDQQLIVVSGTDLWHYDRDLAAATRRDTSQTNEFTPLELLAGDSDELREKFTTQVLGPGQVRLVPTFPQAGFASVDITWKDEAVVAMAVVDRSGQTIDLALTPDAAPAALTAGDFEFTPPPGVDVYEPSDY</sequence>
<dbReference type="PANTHER" id="PTHR35869">
    <property type="entry name" value="OUTER-MEMBRANE LIPOPROTEIN CARRIER PROTEIN"/>
    <property type="match status" value="1"/>
</dbReference>
<dbReference type="NCBIfam" id="TIGR00547">
    <property type="entry name" value="lolA"/>
    <property type="match status" value="1"/>
</dbReference>
<evidence type="ECO:0000256" key="4">
    <source>
        <dbReference type="ARBA" id="ARBA00014035"/>
    </source>
</evidence>
<evidence type="ECO:0000256" key="9">
    <source>
        <dbReference type="ARBA" id="ARBA00023186"/>
    </source>
</evidence>
<dbReference type="Proteomes" id="UP000019205">
    <property type="component" value="Chromosome"/>
</dbReference>
<keyword evidence="5 10" id="KW-0813">Transport</keyword>
<keyword evidence="12" id="KW-1185">Reference proteome</keyword>
<keyword evidence="8 10" id="KW-0653">Protein transport</keyword>
<dbReference type="HAMAP" id="MF_00240">
    <property type="entry name" value="LolA"/>
    <property type="match status" value="1"/>
</dbReference>
<reference evidence="11 12" key="2">
    <citation type="journal article" date="2009" name="PLoS ONE">
        <title>The photosynthetic apparatus and its regulation in the aerobic gammaproteobacterium Congregibacter litoralis gen. nov., sp. nov.</title>
        <authorList>
            <person name="Spring S."/>
            <person name="Lunsdorf H."/>
            <person name="Fuchs B.M."/>
            <person name="Tindall B.J."/>
        </authorList>
    </citation>
    <scope>NUCLEOTIDE SEQUENCE [LARGE SCALE GENOMIC DNA]</scope>
    <source>
        <strain evidence="11">KT71</strain>
    </source>
</reference>
<dbReference type="InterPro" id="IPR029046">
    <property type="entry name" value="LolA/LolB/LppX"/>
</dbReference>
<organism evidence="11 12">
    <name type="scientific">Congregibacter litoralis KT71</name>
    <dbReference type="NCBI Taxonomy" id="314285"/>
    <lineage>
        <taxon>Bacteria</taxon>
        <taxon>Pseudomonadati</taxon>
        <taxon>Pseudomonadota</taxon>
        <taxon>Gammaproteobacteria</taxon>
        <taxon>Cellvibrionales</taxon>
        <taxon>Halieaceae</taxon>
        <taxon>Congregibacter</taxon>
    </lineage>
</organism>
<evidence type="ECO:0000256" key="8">
    <source>
        <dbReference type="ARBA" id="ARBA00022927"/>
    </source>
</evidence>
<comment type="subunit">
    <text evidence="3 10">Monomer.</text>
</comment>
<dbReference type="PANTHER" id="PTHR35869:SF1">
    <property type="entry name" value="OUTER-MEMBRANE LIPOPROTEIN CARRIER PROTEIN"/>
    <property type="match status" value="1"/>
</dbReference>
<dbReference type="GO" id="GO:0030288">
    <property type="term" value="C:outer membrane-bounded periplasmic space"/>
    <property type="evidence" value="ECO:0007669"/>
    <property type="project" value="TreeGrafter"/>
</dbReference>
<dbReference type="Gene3D" id="2.50.20.10">
    <property type="entry name" value="Lipoprotein localisation LolA/LolB/LppX"/>
    <property type="match status" value="1"/>
</dbReference>
<evidence type="ECO:0000256" key="10">
    <source>
        <dbReference type="HAMAP-Rule" id="MF_00240"/>
    </source>
</evidence>
<comment type="similarity">
    <text evidence="2 10">Belongs to the LolA family.</text>
</comment>
<comment type="function">
    <text evidence="10">Participates in the translocation of lipoproteins from the inner membrane to the outer membrane. Only forms a complex with a lipoprotein if the residue after the N-terminal Cys is not an aspartate (The Asp acts as a targeting signal to indicate that the lipoprotein should stay in the inner membrane).</text>
</comment>
<evidence type="ECO:0000313" key="11">
    <source>
        <dbReference type="EMBL" id="EAQ99183.2"/>
    </source>
</evidence>
<dbReference type="STRING" id="314285.KT71_15976"/>
<evidence type="ECO:0000256" key="7">
    <source>
        <dbReference type="ARBA" id="ARBA00022764"/>
    </source>
</evidence>
<gene>
    <name evidence="10" type="primary">lolA</name>
    <name evidence="11" type="ORF">KT71_15976</name>
</gene>
<dbReference type="HOGENOM" id="CLU_087560_0_0_6"/>
<proteinExistence type="inferred from homology"/>
<protein>
    <recommendedName>
        <fullName evidence="4 10">Outer-membrane lipoprotein carrier protein</fullName>
    </recommendedName>
</protein>